<keyword evidence="3 4" id="KW-0067">ATP-binding</keyword>
<organism evidence="7 8">
    <name type="scientific">Actinomadura graeca</name>
    <dbReference type="NCBI Taxonomy" id="2750812"/>
    <lineage>
        <taxon>Bacteria</taxon>
        <taxon>Bacillati</taxon>
        <taxon>Actinomycetota</taxon>
        <taxon>Actinomycetes</taxon>
        <taxon>Streptosporangiales</taxon>
        <taxon>Thermomonosporaceae</taxon>
        <taxon>Actinomadura</taxon>
    </lineage>
</organism>
<keyword evidence="8" id="KW-1185">Reference proteome</keyword>
<dbReference type="PANTHER" id="PTHR43585:SF2">
    <property type="entry name" value="ATP-GRASP ENZYME FSQD"/>
    <property type="match status" value="1"/>
</dbReference>
<dbReference type="InterPro" id="IPR003806">
    <property type="entry name" value="ATP-grasp_PylC-type"/>
</dbReference>
<dbReference type="InterPro" id="IPR011761">
    <property type="entry name" value="ATP-grasp"/>
</dbReference>
<dbReference type="PROSITE" id="PS50975">
    <property type="entry name" value="ATP_GRASP"/>
    <property type="match status" value="1"/>
</dbReference>
<evidence type="ECO:0000256" key="1">
    <source>
        <dbReference type="ARBA" id="ARBA00022598"/>
    </source>
</evidence>
<dbReference type="Gene3D" id="3.30.470.20">
    <property type="entry name" value="ATP-grasp fold, B domain"/>
    <property type="match status" value="1"/>
</dbReference>
<evidence type="ECO:0000256" key="4">
    <source>
        <dbReference type="PROSITE-ProRule" id="PRU00409"/>
    </source>
</evidence>
<gene>
    <name evidence="7" type="ORF">AGRA3207_005949</name>
</gene>
<feature type="domain" description="ATP-grasp" evidence="6">
    <location>
        <begin position="149"/>
        <end position="330"/>
    </location>
</feature>
<name>A0ABX8R6J1_9ACTN</name>
<reference evidence="7" key="1">
    <citation type="submission" date="2020-07" db="EMBL/GenBank/DDBJ databases">
        <authorList>
            <person name="Tarantini F.S."/>
            <person name="Hong K.W."/>
            <person name="Chan K.G."/>
        </authorList>
    </citation>
    <scope>NUCLEOTIDE SEQUENCE</scope>
    <source>
        <strain evidence="7">32-07</strain>
    </source>
</reference>
<evidence type="ECO:0000256" key="2">
    <source>
        <dbReference type="ARBA" id="ARBA00022741"/>
    </source>
</evidence>
<protein>
    <submittedName>
        <fullName evidence="7">ATP-grasp domain-containing protein</fullName>
    </submittedName>
</protein>
<evidence type="ECO:0000313" key="7">
    <source>
        <dbReference type="EMBL" id="QXJ24593.1"/>
    </source>
</evidence>
<dbReference type="SUPFAM" id="SSF56059">
    <property type="entry name" value="Glutathione synthetase ATP-binding domain-like"/>
    <property type="match status" value="1"/>
</dbReference>
<feature type="region of interest" description="Disordered" evidence="5">
    <location>
        <begin position="1"/>
        <end position="26"/>
    </location>
</feature>
<keyword evidence="2 4" id="KW-0547">Nucleotide-binding</keyword>
<dbReference type="Pfam" id="PF02655">
    <property type="entry name" value="ATP-grasp_3"/>
    <property type="match status" value="1"/>
</dbReference>
<dbReference type="PANTHER" id="PTHR43585">
    <property type="entry name" value="FUMIPYRROLE BIOSYNTHESIS PROTEIN C"/>
    <property type="match status" value="1"/>
</dbReference>
<sequence length="425" mass="45675">MGPSSRIRGAGRDTRCHRSCPRRPRPATRVTISLRQALPHSLERPTVAASVYVVAGKATDSVTHGFLPAAARLGLDAVLLTDRPSAHRHDGPVAACDVSDFREVIARVGDGPGGIFSNSDFLQAPAALAAAYFGLPGKDWRAATRAKNKSLMRRHLAPLDPVFSADASAVPADAPYPLVLKPREGVASEDVFLVHDARELTARREEIAARRGGPLVAEEYLPGALHTLETLGDGHRLRVLGSFRTRVSPPPFFVEERLEWAQPPPETPQVLAQLEALGVGFGACHTEFVVHEGRARLIEVNYRLIGDHCDFLLADLLGVPLFEQILRVHLGERLEPGGPPPPGHAVAEPVIADRPGRLAAAPGAVEADDGAVRVVYRPQRGVGDAIALTRTNRDYLGTIRAIGPDAAQVEAALARFRDAHTWTIA</sequence>
<keyword evidence="1" id="KW-0436">Ligase</keyword>
<dbReference type="InterPro" id="IPR052032">
    <property type="entry name" value="ATP-dep_AA_Ligase"/>
</dbReference>
<evidence type="ECO:0000256" key="3">
    <source>
        <dbReference type="ARBA" id="ARBA00022840"/>
    </source>
</evidence>
<proteinExistence type="predicted"/>
<evidence type="ECO:0000313" key="8">
    <source>
        <dbReference type="Proteomes" id="UP001049518"/>
    </source>
</evidence>
<feature type="compositionally biased region" description="Basic residues" evidence="5">
    <location>
        <begin position="17"/>
        <end position="26"/>
    </location>
</feature>
<dbReference type="Proteomes" id="UP001049518">
    <property type="component" value="Chromosome"/>
</dbReference>
<evidence type="ECO:0000256" key="5">
    <source>
        <dbReference type="SAM" id="MobiDB-lite"/>
    </source>
</evidence>
<evidence type="ECO:0000259" key="6">
    <source>
        <dbReference type="PROSITE" id="PS50975"/>
    </source>
</evidence>
<dbReference type="EMBL" id="CP059572">
    <property type="protein sequence ID" value="QXJ24593.1"/>
    <property type="molecule type" value="Genomic_DNA"/>
</dbReference>
<accession>A0ABX8R6J1</accession>